<comment type="caution">
    <text evidence="2">The sequence shown here is derived from an EMBL/GenBank/DDBJ whole genome shotgun (WGS) entry which is preliminary data.</text>
</comment>
<dbReference type="SUPFAM" id="SSF55729">
    <property type="entry name" value="Acyl-CoA N-acyltransferases (Nat)"/>
    <property type="match status" value="1"/>
</dbReference>
<dbReference type="PANTHER" id="PTHR43451">
    <property type="entry name" value="ACETYLTRANSFERASE (GNAT) FAMILY PROTEIN"/>
    <property type="match status" value="1"/>
</dbReference>
<dbReference type="RefSeq" id="WP_165921843.1">
    <property type="nucleotide sequence ID" value="NZ_SLWK01000005.1"/>
</dbReference>
<dbReference type="InterPro" id="IPR016181">
    <property type="entry name" value="Acyl_CoA_acyltransferase"/>
</dbReference>
<organism evidence="2 3">
    <name type="scientific">Natronoflexus pectinivorans</name>
    <dbReference type="NCBI Taxonomy" id="682526"/>
    <lineage>
        <taxon>Bacteria</taxon>
        <taxon>Pseudomonadati</taxon>
        <taxon>Bacteroidota</taxon>
        <taxon>Bacteroidia</taxon>
        <taxon>Marinilabiliales</taxon>
        <taxon>Marinilabiliaceae</taxon>
        <taxon>Natronoflexus</taxon>
    </lineage>
</organism>
<protein>
    <submittedName>
        <fullName evidence="2">Putative acetyltransferase</fullName>
    </submittedName>
</protein>
<evidence type="ECO:0000313" key="3">
    <source>
        <dbReference type="Proteomes" id="UP000295221"/>
    </source>
</evidence>
<dbReference type="CDD" id="cd04301">
    <property type="entry name" value="NAT_SF"/>
    <property type="match status" value="1"/>
</dbReference>
<name>A0A4R2GJG3_9BACT</name>
<dbReference type="InterPro" id="IPR000182">
    <property type="entry name" value="GNAT_dom"/>
</dbReference>
<dbReference type="PROSITE" id="PS51186">
    <property type="entry name" value="GNAT"/>
    <property type="match status" value="1"/>
</dbReference>
<dbReference type="PANTHER" id="PTHR43451:SF1">
    <property type="entry name" value="ACETYLTRANSFERASE"/>
    <property type="match status" value="1"/>
</dbReference>
<keyword evidence="2" id="KW-0808">Transferase</keyword>
<dbReference type="Pfam" id="PF13673">
    <property type="entry name" value="Acetyltransf_10"/>
    <property type="match status" value="1"/>
</dbReference>
<dbReference type="GO" id="GO:0016747">
    <property type="term" value="F:acyltransferase activity, transferring groups other than amino-acyl groups"/>
    <property type="evidence" value="ECO:0007669"/>
    <property type="project" value="InterPro"/>
</dbReference>
<dbReference type="Proteomes" id="UP000295221">
    <property type="component" value="Unassembled WGS sequence"/>
</dbReference>
<proteinExistence type="predicted"/>
<feature type="domain" description="N-acetyltransferase" evidence="1">
    <location>
        <begin position="4"/>
        <end position="157"/>
    </location>
</feature>
<accession>A0A4R2GJG3</accession>
<evidence type="ECO:0000313" key="2">
    <source>
        <dbReference type="EMBL" id="TCO08463.1"/>
    </source>
</evidence>
<gene>
    <name evidence="2" type="ORF">EV194_105272</name>
</gene>
<dbReference type="Gene3D" id="3.40.630.30">
    <property type="match status" value="1"/>
</dbReference>
<dbReference type="AlphaFoldDB" id="A0A4R2GJG3"/>
<keyword evidence="3" id="KW-1185">Reference proteome</keyword>
<dbReference type="EMBL" id="SLWK01000005">
    <property type="protein sequence ID" value="TCO08463.1"/>
    <property type="molecule type" value="Genomic_DNA"/>
</dbReference>
<dbReference type="InterPro" id="IPR052564">
    <property type="entry name" value="N-acetyltrans/Recomb-assoc"/>
</dbReference>
<reference evidence="2 3" key="1">
    <citation type="submission" date="2019-03" db="EMBL/GenBank/DDBJ databases">
        <title>Genomic Encyclopedia of Type Strains, Phase IV (KMG-IV): sequencing the most valuable type-strain genomes for metagenomic binning, comparative biology and taxonomic classification.</title>
        <authorList>
            <person name="Goeker M."/>
        </authorList>
    </citation>
    <scope>NUCLEOTIDE SEQUENCE [LARGE SCALE GENOMIC DNA]</scope>
    <source>
        <strain evidence="2 3">DSM 24179</strain>
    </source>
</reference>
<sequence length="158" mass="18819">MNDITIREALERDVGQITQLFFDTIQYINAKDYAKEDIDDWSSWKWDTDKWLEKIQEQYFILAEINNQIVGFSSLAEDGYLDFMYVHKDYQGQGVASALLHEIEKKSIEQSNDFIYSDVSITAKRFFECKGFIIEKQQLKKSKKRELINFRMKKVKMM</sequence>
<evidence type="ECO:0000259" key="1">
    <source>
        <dbReference type="PROSITE" id="PS51186"/>
    </source>
</evidence>